<feature type="compositionally biased region" description="Polar residues" evidence="1">
    <location>
        <begin position="377"/>
        <end position="389"/>
    </location>
</feature>
<name>A0A855FLA5_9NEIS</name>
<feature type="region of interest" description="Disordered" evidence="1">
    <location>
        <begin position="377"/>
        <end position="403"/>
    </location>
</feature>
<keyword evidence="2" id="KW-0472">Membrane</keyword>
<dbReference type="RefSeq" id="WP_144235988.1">
    <property type="nucleotide sequence ID" value="NZ_MEIU01000064.1"/>
</dbReference>
<proteinExistence type="predicted"/>
<dbReference type="EMBL" id="MEIU01000064">
    <property type="protein sequence ID" value="PIT59042.1"/>
    <property type="molecule type" value="Genomic_DNA"/>
</dbReference>
<sequence length="511" mass="57414">MDSKEKKVAPETSECEEKNSFEFTAYLLNYIKVNPIKSISAIILGIGGALLLFFFLHIGYMPDINFESVASILYAIAILGILHILYCLFIFVLPGLTLSYFKENIKVISNKHILCLSINTACIWAFVIGQIINFSPLTEHVYISYTMFSMVIIILSIYGIKNSFKNLNSINKIENKETKQLIINSTVKETKISIIETTTTKNNNKNWITPKIIFLWSLLAQILSVCVLILPILLIILYASNGNMKTEPDWLIFIKLLILIVLISFSSAAIGCLKFKESIRYVPNLSLTIFMIFIIITESFSSIAFSGIKTLRIGEVNSARLIVTGKTCNEINQTLGKKVCKSQSDNAITAICPILIKSRIGNQMVLEFSPLHKITSEENGTVDKNQSTSLKKDTDNKSNNNPKNFYWITTKQANNSDKNTRITQVVILDKSKILSWQPLARIEEKDFNDIKKTSSEPAATSADNNILKLVTLYDAKQKISAGTASDVDEFLLKHCREDIDEFTNKNPAPNK</sequence>
<comment type="caution">
    <text evidence="3">The sequence shown here is derived from an EMBL/GenBank/DDBJ whole genome shotgun (WGS) entry which is preliminary data.</text>
</comment>
<evidence type="ECO:0000256" key="1">
    <source>
        <dbReference type="SAM" id="MobiDB-lite"/>
    </source>
</evidence>
<keyword evidence="2" id="KW-1133">Transmembrane helix</keyword>
<protein>
    <submittedName>
        <fullName evidence="3">Uncharacterized protein</fullName>
    </submittedName>
</protein>
<dbReference type="AlphaFoldDB" id="A0A855FLA5"/>
<dbReference type="Proteomes" id="UP000230463">
    <property type="component" value="Unassembled WGS sequence"/>
</dbReference>
<organism evidence="3 4">
    <name type="scientific">Snodgrassella alvi</name>
    <dbReference type="NCBI Taxonomy" id="1196083"/>
    <lineage>
        <taxon>Bacteria</taxon>
        <taxon>Pseudomonadati</taxon>
        <taxon>Pseudomonadota</taxon>
        <taxon>Betaproteobacteria</taxon>
        <taxon>Neisseriales</taxon>
        <taxon>Neisseriaceae</taxon>
        <taxon>Snodgrassella</taxon>
    </lineage>
</organism>
<reference evidence="3 4" key="1">
    <citation type="journal article" date="2017" name="MBio">
        <title>Type VI secretion-mediated competition in the bee gut microbiome.</title>
        <authorList>
            <person name="Steele M.I."/>
            <person name="Kwong W.K."/>
            <person name="Powell J.E."/>
            <person name="Whiteley M."/>
            <person name="Moran N.A."/>
        </authorList>
    </citation>
    <scope>NUCLEOTIDE SEQUENCE [LARGE SCALE GENOMIC DNA]</scope>
    <source>
        <strain evidence="3 4">HK3</strain>
    </source>
</reference>
<evidence type="ECO:0000256" key="2">
    <source>
        <dbReference type="SAM" id="Phobius"/>
    </source>
</evidence>
<feature type="transmembrane region" description="Helical" evidence="2">
    <location>
        <begin position="113"/>
        <end position="135"/>
    </location>
</feature>
<feature type="transmembrane region" description="Helical" evidence="2">
    <location>
        <begin position="213"/>
        <end position="238"/>
    </location>
</feature>
<feature type="transmembrane region" description="Helical" evidence="2">
    <location>
        <begin position="285"/>
        <end position="308"/>
    </location>
</feature>
<feature type="transmembrane region" description="Helical" evidence="2">
    <location>
        <begin position="141"/>
        <end position="160"/>
    </location>
</feature>
<keyword evidence="2" id="KW-0812">Transmembrane</keyword>
<gene>
    <name evidence="3" type="ORF">BHC57_10260</name>
</gene>
<feature type="transmembrane region" description="Helical" evidence="2">
    <location>
        <begin position="72"/>
        <end position="101"/>
    </location>
</feature>
<evidence type="ECO:0000313" key="4">
    <source>
        <dbReference type="Proteomes" id="UP000230463"/>
    </source>
</evidence>
<evidence type="ECO:0000313" key="3">
    <source>
        <dbReference type="EMBL" id="PIT59042.1"/>
    </source>
</evidence>
<feature type="transmembrane region" description="Helical" evidence="2">
    <location>
        <begin position="250"/>
        <end position="273"/>
    </location>
</feature>
<feature type="transmembrane region" description="Helical" evidence="2">
    <location>
        <begin position="39"/>
        <end position="60"/>
    </location>
</feature>
<accession>A0A855FLA5</accession>